<dbReference type="EMBL" id="CP001324">
    <property type="protein sequence ID" value="ACO61919.1"/>
    <property type="molecule type" value="Genomic_DNA"/>
</dbReference>
<dbReference type="KEGG" id="mis:MICPUN_57254"/>
<reference evidence="1 2" key="1">
    <citation type="journal article" date="2009" name="Science">
        <title>Green evolution and dynamic adaptations revealed by genomes of the marine picoeukaryotes Micromonas.</title>
        <authorList>
            <person name="Worden A.Z."/>
            <person name="Lee J.H."/>
            <person name="Mock T."/>
            <person name="Rouze P."/>
            <person name="Simmons M.P."/>
            <person name="Aerts A.L."/>
            <person name="Allen A.E."/>
            <person name="Cuvelier M.L."/>
            <person name="Derelle E."/>
            <person name="Everett M.V."/>
            <person name="Foulon E."/>
            <person name="Grimwood J."/>
            <person name="Gundlach H."/>
            <person name="Henrissat B."/>
            <person name="Napoli C."/>
            <person name="McDonald S.M."/>
            <person name="Parker M.S."/>
            <person name="Rombauts S."/>
            <person name="Salamov A."/>
            <person name="Von Dassow P."/>
            <person name="Badger J.H."/>
            <person name="Coutinho P.M."/>
            <person name="Demir E."/>
            <person name="Dubchak I."/>
            <person name="Gentemann C."/>
            <person name="Eikrem W."/>
            <person name="Gready J.E."/>
            <person name="John U."/>
            <person name="Lanier W."/>
            <person name="Lindquist E.A."/>
            <person name="Lucas S."/>
            <person name="Mayer K.F."/>
            <person name="Moreau H."/>
            <person name="Not F."/>
            <person name="Otillar R."/>
            <person name="Panaud O."/>
            <person name="Pangilinan J."/>
            <person name="Paulsen I."/>
            <person name="Piegu B."/>
            <person name="Poliakov A."/>
            <person name="Robbens S."/>
            <person name="Schmutz J."/>
            <person name="Toulza E."/>
            <person name="Wyss T."/>
            <person name="Zelensky A."/>
            <person name="Zhou K."/>
            <person name="Armbrust E.V."/>
            <person name="Bhattacharya D."/>
            <person name="Goodenough U.W."/>
            <person name="Van de Peer Y."/>
            <person name="Grigoriev I.V."/>
        </authorList>
    </citation>
    <scope>NUCLEOTIDE SEQUENCE [LARGE SCALE GENOMIC DNA]</scope>
    <source>
        <strain evidence="2">RCC299 / NOUM17</strain>
    </source>
</reference>
<dbReference type="GeneID" id="8242282"/>
<keyword evidence="2" id="KW-1185">Reference proteome</keyword>
<name>C1E2I4_MICCC</name>
<proteinExistence type="predicted"/>
<gene>
    <name evidence="1" type="ORF">MICPUN_57254</name>
</gene>
<organism evidence="1 2">
    <name type="scientific">Micromonas commoda (strain RCC299 / NOUM17 / CCMP2709)</name>
    <name type="common">Picoplanktonic green alga</name>
    <dbReference type="NCBI Taxonomy" id="296587"/>
    <lineage>
        <taxon>Eukaryota</taxon>
        <taxon>Viridiplantae</taxon>
        <taxon>Chlorophyta</taxon>
        <taxon>Mamiellophyceae</taxon>
        <taxon>Mamiellales</taxon>
        <taxon>Mamiellaceae</taxon>
        <taxon>Micromonas</taxon>
    </lineage>
</organism>
<dbReference type="Proteomes" id="UP000002009">
    <property type="component" value="Chromosome 3"/>
</dbReference>
<dbReference type="OMA" id="YCETSPL"/>
<dbReference type="AlphaFoldDB" id="C1E2I4"/>
<dbReference type="OrthoDB" id="495748at2759"/>
<sequence length="225" mass="24073">MLRHLVRKTAGALTSAASTPGFAPYRQMSAAAAGGQVLVHMGGVDSGEIFSVAHKAICKTGGEVKESRSVRLGGRYSQMFLVSNADAQKINDVIKKVCPLIEHLSVVPARQTTKDLKGPYCATSPLVPFVRAVHMELPWKSGIVDEITEFLNVNGVTMTDINEYRAGKDVVLEGFAHLPTGLAEFPQVNESDLLLKLEKLGVKVVQFTKVKGQDPPPGATAHVAA</sequence>
<dbReference type="RefSeq" id="XP_002500661.1">
    <property type="nucleotide sequence ID" value="XM_002500615.1"/>
</dbReference>
<evidence type="ECO:0000313" key="2">
    <source>
        <dbReference type="Proteomes" id="UP000002009"/>
    </source>
</evidence>
<dbReference type="InParanoid" id="C1E2I4"/>
<accession>C1E2I4</accession>
<protein>
    <submittedName>
        <fullName evidence="1">Uncharacterized protein</fullName>
    </submittedName>
</protein>
<evidence type="ECO:0000313" key="1">
    <source>
        <dbReference type="EMBL" id="ACO61919.1"/>
    </source>
</evidence>